<dbReference type="SUPFAM" id="SSF53335">
    <property type="entry name" value="S-adenosyl-L-methionine-dependent methyltransferases"/>
    <property type="match status" value="1"/>
</dbReference>
<comment type="catalytic activity">
    <reaction evidence="6">
        <text>a 2'-deoxyadenosine in DNA + S-adenosyl-L-methionine = an N(6)-methyl-2'-deoxyadenosine in DNA + S-adenosyl-L-homocysteine + H(+)</text>
        <dbReference type="Rhea" id="RHEA:15197"/>
        <dbReference type="Rhea" id="RHEA-COMP:12418"/>
        <dbReference type="Rhea" id="RHEA-COMP:12419"/>
        <dbReference type="ChEBI" id="CHEBI:15378"/>
        <dbReference type="ChEBI" id="CHEBI:57856"/>
        <dbReference type="ChEBI" id="CHEBI:59789"/>
        <dbReference type="ChEBI" id="CHEBI:90615"/>
        <dbReference type="ChEBI" id="CHEBI:90616"/>
        <dbReference type="EC" id="2.1.1.72"/>
    </reaction>
</comment>
<protein>
    <recommendedName>
        <fullName evidence="2">site-specific DNA-methyltransferase (adenine-specific)</fullName>
        <ecNumber evidence="2">2.1.1.72</ecNumber>
    </recommendedName>
</protein>
<evidence type="ECO:0000313" key="8">
    <source>
        <dbReference type="Proteomes" id="UP000255335"/>
    </source>
</evidence>
<comment type="similarity">
    <text evidence="1">Belongs to the N(4)/N(6)-methyltransferase family.</text>
</comment>
<accession>A0A377JLR8</accession>
<evidence type="ECO:0000313" key="7">
    <source>
        <dbReference type="EMBL" id="STP08751.1"/>
    </source>
</evidence>
<dbReference type="PRINTS" id="PR00505">
    <property type="entry name" value="D12N6MTFRASE"/>
</dbReference>
<dbReference type="Pfam" id="PF02086">
    <property type="entry name" value="MethyltransfD12"/>
    <property type="match status" value="1"/>
</dbReference>
<dbReference type="Gene3D" id="1.10.1020.10">
    <property type="entry name" value="Adenine-specific Methyltransferase, Domain 2"/>
    <property type="match status" value="1"/>
</dbReference>
<reference evidence="7 8" key="1">
    <citation type="submission" date="2018-06" db="EMBL/GenBank/DDBJ databases">
        <authorList>
            <consortium name="Pathogen Informatics"/>
            <person name="Doyle S."/>
        </authorList>
    </citation>
    <scope>NUCLEOTIDE SEQUENCE [LARGE SCALE GENOMIC DNA]</scope>
    <source>
        <strain evidence="7 8">NCTC12221</strain>
    </source>
</reference>
<keyword evidence="5" id="KW-0949">S-adenosyl-L-methionine</keyword>
<evidence type="ECO:0000256" key="3">
    <source>
        <dbReference type="ARBA" id="ARBA00022603"/>
    </source>
</evidence>
<dbReference type="GO" id="GO:0003676">
    <property type="term" value="F:nucleic acid binding"/>
    <property type="evidence" value="ECO:0007669"/>
    <property type="project" value="InterPro"/>
</dbReference>
<dbReference type="PROSITE" id="PS00092">
    <property type="entry name" value="N6_MTASE"/>
    <property type="match status" value="1"/>
</dbReference>
<dbReference type="InterPro" id="IPR029063">
    <property type="entry name" value="SAM-dependent_MTases_sf"/>
</dbReference>
<dbReference type="InterPro" id="IPR012327">
    <property type="entry name" value="MeTrfase_D12"/>
</dbReference>
<sequence length="335" mass="38112">MNYIGSKLKLLPFLQQNIESILKKHNAKPLQDSVFCDLFAGTGAVGRAFKLKVKQVISNDKEYYSFVLNQNYIANHTPLIRADELLKTLNNTPLKKGKIFTHYALGSGSGRQYFSDENAMKIDGIRERIAAWRQSGFINEAEFYFLLASLLESADSVANTACVYGAFLKSLKKSAIKELVLSPAVFESSHNTHKVFNEDSQHLITQISGDILYLDPPYNAREYGANYHLLNTIALYDDFIPKGKTGLRAYEKSAWCKKGCVENALDFLLQNADFEWIFLSYNDEGLLSLETIKNLMKKYGTYACVKQDYQRFKADSTRQQKQSKTTEYLHILHKA</sequence>
<dbReference type="AlphaFoldDB" id="A0A377JLR8"/>
<gene>
    <name evidence="7" type="primary">fokIM</name>
    <name evidence="7" type="ORF">NCTC12221_00164</name>
</gene>
<dbReference type="Gene3D" id="3.40.50.150">
    <property type="entry name" value="Vaccinia Virus protein VP39"/>
    <property type="match status" value="1"/>
</dbReference>
<dbReference type="InterPro" id="IPR002052">
    <property type="entry name" value="DNA_methylase_N6_adenine_CS"/>
</dbReference>
<keyword evidence="4 7" id="KW-0808">Transferase</keyword>
<dbReference type="InterPro" id="IPR023095">
    <property type="entry name" value="Ade_MeTrfase_dom_2"/>
</dbReference>
<evidence type="ECO:0000256" key="4">
    <source>
        <dbReference type="ARBA" id="ARBA00022679"/>
    </source>
</evidence>
<keyword evidence="3 7" id="KW-0489">Methyltransferase</keyword>
<evidence type="ECO:0000256" key="1">
    <source>
        <dbReference type="ARBA" id="ARBA00006594"/>
    </source>
</evidence>
<dbReference type="Proteomes" id="UP000255335">
    <property type="component" value="Unassembled WGS sequence"/>
</dbReference>
<name>A0A377JLR8_9HELI</name>
<dbReference type="GO" id="GO:0009007">
    <property type="term" value="F:site-specific DNA-methyltransferase (adenine-specific) activity"/>
    <property type="evidence" value="ECO:0007669"/>
    <property type="project" value="UniProtKB-EC"/>
</dbReference>
<evidence type="ECO:0000256" key="5">
    <source>
        <dbReference type="ARBA" id="ARBA00022691"/>
    </source>
</evidence>
<dbReference type="GO" id="GO:0032259">
    <property type="term" value="P:methylation"/>
    <property type="evidence" value="ECO:0007669"/>
    <property type="project" value="UniProtKB-KW"/>
</dbReference>
<dbReference type="EMBL" id="UGHZ01000001">
    <property type="protein sequence ID" value="STP08751.1"/>
    <property type="molecule type" value="Genomic_DNA"/>
</dbReference>
<organism evidence="7 8">
    <name type="scientific">Helicobacter cinaedi</name>
    <dbReference type="NCBI Taxonomy" id="213"/>
    <lineage>
        <taxon>Bacteria</taxon>
        <taxon>Pseudomonadati</taxon>
        <taxon>Campylobacterota</taxon>
        <taxon>Epsilonproteobacteria</taxon>
        <taxon>Campylobacterales</taxon>
        <taxon>Helicobacteraceae</taxon>
        <taxon>Helicobacter</taxon>
    </lineage>
</organism>
<dbReference type="EC" id="2.1.1.72" evidence="2"/>
<proteinExistence type="inferred from homology"/>
<dbReference type="GO" id="GO:0009307">
    <property type="term" value="P:DNA restriction-modification system"/>
    <property type="evidence" value="ECO:0007669"/>
    <property type="project" value="InterPro"/>
</dbReference>
<evidence type="ECO:0000256" key="2">
    <source>
        <dbReference type="ARBA" id="ARBA00011900"/>
    </source>
</evidence>
<evidence type="ECO:0000256" key="6">
    <source>
        <dbReference type="ARBA" id="ARBA00047942"/>
    </source>
</evidence>
<dbReference type="REBASE" id="431299">
    <property type="entry name" value="M.Hci12221I"/>
</dbReference>
<dbReference type="RefSeq" id="WP_115025587.1">
    <property type="nucleotide sequence ID" value="NZ_UGHZ01000001.1"/>
</dbReference>